<accession>A0A1H9QLA0</accession>
<dbReference type="STRING" id="390241.SAMN04488023_11249"/>
<dbReference type="SUPFAM" id="SSF54427">
    <property type="entry name" value="NTF2-like"/>
    <property type="match status" value="1"/>
</dbReference>
<evidence type="ECO:0000313" key="3">
    <source>
        <dbReference type="Proteomes" id="UP000199572"/>
    </source>
</evidence>
<dbReference type="InterPro" id="IPR032710">
    <property type="entry name" value="NTF2-like_dom_sf"/>
</dbReference>
<dbReference type="Gene3D" id="3.10.450.50">
    <property type="match status" value="1"/>
</dbReference>
<proteinExistence type="predicted"/>
<dbReference type="AlphaFoldDB" id="A0A1H9QLA0"/>
<organism evidence="2 3">
    <name type="scientific">Pedobacter rhizosphaerae</name>
    <dbReference type="NCBI Taxonomy" id="390241"/>
    <lineage>
        <taxon>Bacteria</taxon>
        <taxon>Pseudomonadati</taxon>
        <taxon>Bacteroidota</taxon>
        <taxon>Sphingobacteriia</taxon>
        <taxon>Sphingobacteriales</taxon>
        <taxon>Sphingobacteriaceae</taxon>
        <taxon>Pedobacter</taxon>
    </lineage>
</organism>
<dbReference type="Proteomes" id="UP000199572">
    <property type="component" value="Unassembled WGS sequence"/>
</dbReference>
<name>A0A1H9QLA0_9SPHI</name>
<feature type="domain" description="SnoaL-like" evidence="1">
    <location>
        <begin position="7"/>
        <end position="133"/>
    </location>
</feature>
<reference evidence="2 3" key="1">
    <citation type="submission" date="2016-10" db="EMBL/GenBank/DDBJ databases">
        <authorList>
            <person name="de Groot N.N."/>
        </authorList>
    </citation>
    <scope>NUCLEOTIDE SEQUENCE [LARGE SCALE GENOMIC DNA]</scope>
    <source>
        <strain evidence="2 3">DSM 18610</strain>
    </source>
</reference>
<dbReference type="InterPro" id="IPR037401">
    <property type="entry name" value="SnoaL-like"/>
</dbReference>
<dbReference type="OrthoDB" id="2084678at2"/>
<protein>
    <submittedName>
        <fullName evidence="2">SnoaL-like domain-containing protein</fullName>
    </submittedName>
</protein>
<evidence type="ECO:0000259" key="1">
    <source>
        <dbReference type="Pfam" id="PF13577"/>
    </source>
</evidence>
<gene>
    <name evidence="2" type="ORF">SAMN04488023_11249</name>
</gene>
<keyword evidence="3" id="KW-1185">Reference proteome</keyword>
<dbReference type="RefSeq" id="WP_090884391.1">
    <property type="nucleotide sequence ID" value="NZ_FOGG01000012.1"/>
</dbReference>
<evidence type="ECO:0000313" key="2">
    <source>
        <dbReference type="EMBL" id="SER61224.1"/>
    </source>
</evidence>
<dbReference type="EMBL" id="FOGG01000012">
    <property type="protein sequence ID" value="SER61224.1"/>
    <property type="molecule type" value="Genomic_DNA"/>
</dbReference>
<dbReference type="Pfam" id="PF13577">
    <property type="entry name" value="SnoaL_4"/>
    <property type="match status" value="1"/>
</dbReference>
<sequence>MTLENLITKDELRSLTDAYASLGDDKRISEQMALFTPDATYQVYMNGSLVANIAGTENLEKEFNGHASQVKTYFTLNGQHVVTIAENTATGTSFSQIKMIRESEGKHNITDYSVKYDDTYVRQNGKWLIKDRTGYFVIVEARALNL</sequence>